<dbReference type="AlphaFoldDB" id="A0A2S5TH46"/>
<keyword evidence="1" id="KW-0732">Signal</keyword>
<dbReference type="EMBL" id="PSNW01000004">
    <property type="protein sequence ID" value="PPE74281.1"/>
    <property type="molecule type" value="Genomic_DNA"/>
</dbReference>
<feature type="chain" id="PRO_5015410846" evidence="1">
    <location>
        <begin position="19"/>
        <end position="432"/>
    </location>
</feature>
<evidence type="ECO:0000313" key="3">
    <source>
        <dbReference type="Proteomes" id="UP000238220"/>
    </source>
</evidence>
<keyword evidence="3" id="KW-1185">Reference proteome</keyword>
<dbReference type="Proteomes" id="UP000238220">
    <property type="component" value="Unassembled WGS sequence"/>
</dbReference>
<evidence type="ECO:0000313" key="2">
    <source>
        <dbReference type="EMBL" id="PPE74281.1"/>
    </source>
</evidence>
<proteinExistence type="predicted"/>
<feature type="signal peptide" evidence="1">
    <location>
        <begin position="1"/>
        <end position="18"/>
    </location>
</feature>
<comment type="caution">
    <text evidence="2">The sequence shown here is derived from an EMBL/GenBank/DDBJ whole genome shotgun (WGS) entry which is preliminary data.</text>
</comment>
<evidence type="ECO:0000256" key="1">
    <source>
        <dbReference type="SAM" id="SignalP"/>
    </source>
</evidence>
<name>A0A2S5TH46_9GAMM</name>
<dbReference type="InterPro" id="IPR029058">
    <property type="entry name" value="AB_hydrolase_fold"/>
</dbReference>
<dbReference type="OrthoDB" id="2004167at2"/>
<accession>A0A2S5TH46</accession>
<dbReference type="SUPFAM" id="SSF53474">
    <property type="entry name" value="alpha/beta-Hydrolases"/>
    <property type="match status" value="1"/>
</dbReference>
<reference evidence="2 3" key="1">
    <citation type="submission" date="2018-02" db="EMBL/GenBank/DDBJ databases">
        <title>Genome sequencing of Solimonas sp. HR-BB.</title>
        <authorList>
            <person name="Lee Y."/>
            <person name="Jeon C.O."/>
        </authorList>
    </citation>
    <scope>NUCLEOTIDE SEQUENCE [LARGE SCALE GENOMIC DNA]</scope>
    <source>
        <strain evidence="2 3">HR-BB</strain>
    </source>
</reference>
<dbReference type="RefSeq" id="WP_104230169.1">
    <property type="nucleotide sequence ID" value="NZ_PSNW01000004.1"/>
</dbReference>
<protein>
    <submittedName>
        <fullName evidence="2">Uncharacterized protein</fullName>
    </submittedName>
</protein>
<dbReference type="Gene3D" id="3.40.50.1820">
    <property type="entry name" value="alpha/beta hydrolase"/>
    <property type="match status" value="1"/>
</dbReference>
<dbReference type="PROSITE" id="PS51257">
    <property type="entry name" value="PROKAR_LIPOPROTEIN"/>
    <property type="match status" value="1"/>
</dbReference>
<organism evidence="2 3">
    <name type="scientific">Solimonas fluminis</name>
    <dbReference type="NCBI Taxonomy" id="2086571"/>
    <lineage>
        <taxon>Bacteria</taxon>
        <taxon>Pseudomonadati</taxon>
        <taxon>Pseudomonadota</taxon>
        <taxon>Gammaproteobacteria</taxon>
        <taxon>Nevskiales</taxon>
        <taxon>Nevskiaceae</taxon>
        <taxon>Solimonas</taxon>
    </lineage>
</organism>
<gene>
    <name evidence="2" type="ORF">C3942_09640</name>
</gene>
<sequence length="432" mass="46345">MRIAACLLALMLCACGSAGDGGDPAGSFGLKRGAGPDGSFYQPPADGSGRSLATRWPILLSHPFSYTAERSFRGDTQQPGGGFDAYGVKTMLEAGGAVVYQPDKLAYASHETRGQLLYKKCAGSSLGELLCQGSNPRVIDGVHAATLDYCADAARRARSGFPDEPACRRGLQFNVICHSQGCPDSRYMLAAVRNEFSGEPMYRHVASWTSMAGANKGTAQADWILKTTASCLTPGCRSPLVDLVLAADSYRQNQALVVNGSESAVALSRKYMMLTTDMDCEPGAGRTCPPSFNQRYPLPVDPSHPVFYQTFTSQVDDIDHPCYSGKKFNWQIVMDGEGPNDGNISVDSQKFTTYGPGGSGGATPVLPRWISGVSLDPAHPHPGLNHMAYADSRVPGMDEGRLSCSGEDNSMFRFSRLGLYRDIVAELVQRGY</sequence>